<dbReference type="AlphaFoldDB" id="U3CIH8"/>
<feature type="transmembrane region" description="Helical" evidence="1">
    <location>
        <begin position="6"/>
        <end position="28"/>
    </location>
</feature>
<accession>U3CIH8</accession>
<organism evidence="2 3">
    <name type="scientific">Vibrio azureus NBRC 104587</name>
    <dbReference type="NCBI Taxonomy" id="1219077"/>
    <lineage>
        <taxon>Bacteria</taxon>
        <taxon>Pseudomonadati</taxon>
        <taxon>Pseudomonadota</taxon>
        <taxon>Gammaproteobacteria</taxon>
        <taxon>Vibrionales</taxon>
        <taxon>Vibrionaceae</taxon>
        <taxon>Vibrio</taxon>
    </lineage>
</organism>
<evidence type="ECO:0000313" key="2">
    <source>
        <dbReference type="EMBL" id="GAD78053.1"/>
    </source>
</evidence>
<reference evidence="2 3" key="1">
    <citation type="submission" date="2013-09" db="EMBL/GenBank/DDBJ databases">
        <title>Whole genome shotgun sequence of Vibrio azureus NBRC 104587.</title>
        <authorList>
            <person name="Isaki S."/>
            <person name="Hosoyama A."/>
            <person name="Numata M."/>
            <person name="Hashimoto M."/>
            <person name="Hosoyama Y."/>
            <person name="Tsuchikane K."/>
            <person name="Noguchi M."/>
            <person name="Hirakata S."/>
            <person name="Ichikawa N."/>
            <person name="Ohji S."/>
            <person name="Yamazoe A."/>
            <person name="Fujita N."/>
        </authorList>
    </citation>
    <scope>NUCLEOTIDE SEQUENCE [LARGE SCALE GENOMIC DNA]</scope>
    <source>
        <strain evidence="2 3">NBRC 104587</strain>
    </source>
</reference>
<feature type="transmembrane region" description="Helical" evidence="1">
    <location>
        <begin position="40"/>
        <end position="58"/>
    </location>
</feature>
<proteinExistence type="predicted"/>
<evidence type="ECO:0000313" key="3">
    <source>
        <dbReference type="Proteomes" id="UP000016567"/>
    </source>
</evidence>
<keyword evidence="3" id="KW-1185">Reference proteome</keyword>
<comment type="caution">
    <text evidence="2">The sequence shown here is derived from an EMBL/GenBank/DDBJ whole genome shotgun (WGS) entry which is preliminary data.</text>
</comment>
<keyword evidence="1" id="KW-0812">Transmembrane</keyword>
<dbReference type="EMBL" id="BATL01000116">
    <property type="protein sequence ID" value="GAD78053.1"/>
    <property type="molecule type" value="Genomic_DNA"/>
</dbReference>
<protein>
    <submittedName>
        <fullName evidence="2">Uncharacterized protein</fullName>
    </submittedName>
</protein>
<evidence type="ECO:0000256" key="1">
    <source>
        <dbReference type="SAM" id="Phobius"/>
    </source>
</evidence>
<sequence>MTFLGYLLFFSICISCSISMVLILKGISYGFTNLKETFKSLASSFVFFLITLGLAFVLHSNTEALNVNAIQPKVNSK</sequence>
<keyword evidence="1" id="KW-1133">Transmembrane helix</keyword>
<gene>
    <name evidence="2" type="ORF">VAZ01S_116_00040</name>
</gene>
<dbReference type="Proteomes" id="UP000016567">
    <property type="component" value="Unassembled WGS sequence"/>
</dbReference>
<name>U3CIH8_9VIBR</name>
<keyword evidence="1" id="KW-0472">Membrane</keyword>